<feature type="transmembrane region" description="Helical" evidence="1">
    <location>
        <begin position="246"/>
        <end position="268"/>
    </location>
</feature>
<dbReference type="Proteomes" id="UP001162640">
    <property type="component" value="Unassembled WGS sequence"/>
</dbReference>
<name>A0A9W7BRA5_9STRA</name>
<dbReference type="AlphaFoldDB" id="A0A9W7BRA5"/>
<keyword evidence="1" id="KW-0472">Membrane</keyword>
<sequence>MACLTYGRTAIFAYYAYSSDEQEQEKIRKFCVWIEVPITVTAMSISFTLKPRREDRLYKIFLYVQYFAYTFVSTFLGVVGNNFEARTTAEACVRSLFWLALLKLGMVFRSSIANLPVKELSNFLINDVVMGGMIIGLGQLALLTFASIQCDGEAGGDWRECNRTLVSQVGLSGMVALYTTIKFVSGVVPERILEKHMISMKKFASMRMNAEDIFQGFGLLIAGVCAVYLLGNYGTEGDFYNAAERYYTLIVPGVGAGCLLLTAVWKAVDIRGEMRRGEDFEQLRQGESSSSSSEVMLVEIIGLISQTANMVRHFRNDDMTWVGLNFAGTVILTVLFHFGLKLRATVGRLPDKDLENFLVDTLLKGGLKTLFSVLFIHFRTAKCVF</sequence>
<feature type="transmembrane region" description="Helical" evidence="1">
    <location>
        <begin position="95"/>
        <end position="112"/>
    </location>
</feature>
<feature type="transmembrane region" description="Helical" evidence="1">
    <location>
        <begin position="60"/>
        <end position="83"/>
    </location>
</feature>
<keyword evidence="1" id="KW-0812">Transmembrane</keyword>
<feature type="transmembrane region" description="Helical" evidence="1">
    <location>
        <begin position="213"/>
        <end position="234"/>
    </location>
</feature>
<reference evidence="3" key="1">
    <citation type="journal article" date="2023" name="Commun. Biol.">
        <title>Genome analysis of Parmales, the sister group of diatoms, reveals the evolutionary specialization of diatoms from phago-mixotrophs to photoautotrophs.</title>
        <authorList>
            <person name="Ban H."/>
            <person name="Sato S."/>
            <person name="Yoshikawa S."/>
            <person name="Yamada K."/>
            <person name="Nakamura Y."/>
            <person name="Ichinomiya M."/>
            <person name="Sato N."/>
            <person name="Blanc-Mathieu R."/>
            <person name="Endo H."/>
            <person name="Kuwata A."/>
            <person name="Ogata H."/>
        </authorList>
    </citation>
    <scope>NUCLEOTIDE SEQUENCE [LARGE SCALE GENOMIC DNA]</scope>
</reference>
<protein>
    <submittedName>
        <fullName evidence="2">Uncharacterized protein</fullName>
    </submittedName>
</protein>
<comment type="caution">
    <text evidence="2">The sequence shown here is derived from an EMBL/GenBank/DDBJ whole genome shotgun (WGS) entry which is preliminary data.</text>
</comment>
<feature type="transmembrane region" description="Helical" evidence="1">
    <location>
        <begin position="124"/>
        <end position="148"/>
    </location>
</feature>
<feature type="transmembrane region" description="Helical" evidence="1">
    <location>
        <begin position="168"/>
        <end position="193"/>
    </location>
</feature>
<organism evidence="2 3">
    <name type="scientific">Triparma laevis f. inornata</name>
    <dbReference type="NCBI Taxonomy" id="1714386"/>
    <lineage>
        <taxon>Eukaryota</taxon>
        <taxon>Sar</taxon>
        <taxon>Stramenopiles</taxon>
        <taxon>Ochrophyta</taxon>
        <taxon>Bolidophyceae</taxon>
        <taxon>Parmales</taxon>
        <taxon>Triparmaceae</taxon>
        <taxon>Triparma</taxon>
    </lineage>
</organism>
<dbReference type="EMBL" id="BLQM01000599">
    <property type="protein sequence ID" value="GMH95309.1"/>
    <property type="molecule type" value="Genomic_DNA"/>
</dbReference>
<evidence type="ECO:0000313" key="2">
    <source>
        <dbReference type="EMBL" id="GMH95309.1"/>
    </source>
</evidence>
<proteinExistence type="predicted"/>
<gene>
    <name evidence="2" type="ORF">TL16_g13124</name>
</gene>
<accession>A0A9W7BRA5</accession>
<feature type="transmembrane region" description="Helical" evidence="1">
    <location>
        <begin position="319"/>
        <end position="340"/>
    </location>
</feature>
<keyword evidence="1" id="KW-1133">Transmembrane helix</keyword>
<evidence type="ECO:0000313" key="3">
    <source>
        <dbReference type="Proteomes" id="UP001162640"/>
    </source>
</evidence>
<evidence type="ECO:0000256" key="1">
    <source>
        <dbReference type="SAM" id="Phobius"/>
    </source>
</evidence>